<feature type="region of interest" description="Disordered" evidence="1">
    <location>
        <begin position="115"/>
        <end position="159"/>
    </location>
</feature>
<protein>
    <recommendedName>
        <fullName evidence="5">Accessory gland protein</fullName>
    </recommendedName>
</protein>
<evidence type="ECO:0000256" key="1">
    <source>
        <dbReference type="SAM" id="MobiDB-lite"/>
    </source>
</evidence>
<feature type="compositionally biased region" description="Polar residues" evidence="1">
    <location>
        <begin position="124"/>
        <end position="134"/>
    </location>
</feature>
<evidence type="ECO:0000313" key="3">
    <source>
        <dbReference type="EMBL" id="KAK7866977.1"/>
    </source>
</evidence>
<feature type="compositionally biased region" description="Pro residues" evidence="1">
    <location>
        <begin position="30"/>
        <end position="44"/>
    </location>
</feature>
<gene>
    <name evidence="3" type="ORF">R5R35_006812</name>
</gene>
<sequence length="511" mass="56513">MERSRRGPSRAAALLLAAACVLGAASRPVTAPPPPVPTPTPTPTEPDDGGGTSAPSTASEPADASPDKESRGLFSPRMDYDEWTPLGRRDPLKNDPTYDYVPPVLERVHYWIEPSSRTPDPPTLSAQRAEQSTAPRLPNSPTPEAEAAPPDAHDPFLQFVDGPKFASTHQHQFYTAHHHHHPHQHQHPHPYPMPLLEGTAIQQKLSPAVNSYNNSNGYRQQSASINQLSSSMGVQIYISSEETSTTTAKNMFATNLKDPVRPQQQRPPYTMLIPPPLLPNIYSVSEYQSTADDHSTILPLQMYTPGTSTQPSITQEEANLVFHATMADWKTEKTQLATVAENNDLTLTTSIPGNEVKNPKTPFFTENQVFTNADKTDHDANIGFLHSLLQNEMVPSQQDQHYDHLNTALATTATSTEKTSTSSLLTTDPLFSHYKQPAEPLRGPMYLIIQGHSKVKTYGANKQHSSFHGIPIQVSNEIQHQANEANDTKRIRRKLRYTSSDTTKRWLSASI</sequence>
<comment type="caution">
    <text evidence="3">The sequence shown here is derived from an EMBL/GenBank/DDBJ whole genome shotgun (WGS) entry which is preliminary data.</text>
</comment>
<feature type="signal peptide" evidence="2">
    <location>
        <begin position="1"/>
        <end position="26"/>
    </location>
</feature>
<evidence type="ECO:0000313" key="4">
    <source>
        <dbReference type="Proteomes" id="UP001378592"/>
    </source>
</evidence>
<keyword evidence="2" id="KW-0732">Signal</keyword>
<feature type="region of interest" description="Disordered" evidence="1">
    <location>
        <begin position="25"/>
        <end position="97"/>
    </location>
</feature>
<keyword evidence="4" id="KW-1185">Reference proteome</keyword>
<dbReference type="Proteomes" id="UP001378592">
    <property type="component" value="Unassembled WGS sequence"/>
</dbReference>
<reference evidence="3 4" key="1">
    <citation type="submission" date="2024-03" db="EMBL/GenBank/DDBJ databases">
        <title>The genome assembly and annotation of the cricket Gryllus longicercus Weissman &amp; Gray.</title>
        <authorList>
            <person name="Szrajer S."/>
            <person name="Gray D."/>
            <person name="Ylla G."/>
        </authorList>
    </citation>
    <scope>NUCLEOTIDE SEQUENCE [LARGE SCALE GENOMIC DNA]</scope>
    <source>
        <strain evidence="3">DAG 2021-001</strain>
        <tissue evidence="3">Whole body minus gut</tissue>
    </source>
</reference>
<evidence type="ECO:0000256" key="2">
    <source>
        <dbReference type="SAM" id="SignalP"/>
    </source>
</evidence>
<proteinExistence type="predicted"/>
<dbReference type="EMBL" id="JAZDUA010000130">
    <property type="protein sequence ID" value="KAK7866977.1"/>
    <property type="molecule type" value="Genomic_DNA"/>
</dbReference>
<organism evidence="3 4">
    <name type="scientific">Gryllus longicercus</name>
    <dbReference type="NCBI Taxonomy" id="2509291"/>
    <lineage>
        <taxon>Eukaryota</taxon>
        <taxon>Metazoa</taxon>
        <taxon>Ecdysozoa</taxon>
        <taxon>Arthropoda</taxon>
        <taxon>Hexapoda</taxon>
        <taxon>Insecta</taxon>
        <taxon>Pterygota</taxon>
        <taxon>Neoptera</taxon>
        <taxon>Polyneoptera</taxon>
        <taxon>Orthoptera</taxon>
        <taxon>Ensifera</taxon>
        <taxon>Gryllidea</taxon>
        <taxon>Grylloidea</taxon>
        <taxon>Gryllidae</taxon>
        <taxon>Gryllinae</taxon>
        <taxon>Gryllus</taxon>
    </lineage>
</organism>
<accession>A0AAN9VRB4</accession>
<name>A0AAN9VRB4_9ORTH</name>
<evidence type="ECO:0008006" key="5">
    <source>
        <dbReference type="Google" id="ProtNLM"/>
    </source>
</evidence>
<feature type="chain" id="PRO_5043021136" description="Accessory gland protein" evidence="2">
    <location>
        <begin position="27"/>
        <end position="511"/>
    </location>
</feature>
<dbReference type="AlphaFoldDB" id="A0AAN9VRB4"/>